<evidence type="ECO:0000256" key="2">
    <source>
        <dbReference type="ARBA" id="ARBA00012438"/>
    </source>
</evidence>
<evidence type="ECO:0000259" key="4">
    <source>
        <dbReference type="PROSITE" id="PS50109"/>
    </source>
</evidence>
<dbReference type="InterPro" id="IPR029016">
    <property type="entry name" value="GAF-like_dom_sf"/>
</dbReference>
<dbReference type="Gene3D" id="3.30.565.10">
    <property type="entry name" value="Histidine kinase-like ATPase, C-terminal domain"/>
    <property type="match status" value="1"/>
</dbReference>
<keyword evidence="3" id="KW-0597">Phosphoprotein</keyword>
<dbReference type="GO" id="GO:0000155">
    <property type="term" value="F:phosphorelay sensor kinase activity"/>
    <property type="evidence" value="ECO:0007669"/>
    <property type="project" value="InterPro"/>
</dbReference>
<sequence>MKKPEIPADEELRLKALKEYSILDTLPEKEYEEITYLASQICKVPISLITLIDEKRQWFKSNRGLTVTETPRDVAFCAHAINDKQNIFIVPDSRNDARFHDNPLVTDDPYVIFYVGIPLVNPDGFALGTLCVIDKEPHVLDQYQINALKALANQVMNVFELRKKTIALDIYIKEIEEQNKGLEKFARLAAHDMKSPLANIVMLIDLFKSDYANVVNAEGNDLLDSISGAALSLNQLIDGILKYSRNAKILSENKEFINFYELIKAASKLVDTSGDVRFELDFDRNISIYTNRVALEQIFINLLSNGIKYNDKPIAEVTVKVCSDKEFVRINVIDNGLGIKTQDQERVFQLFETSVNQARRGEKGNGIGLATVKSLVEGLGGHISVRSQVGVGSDFEFTIKK</sequence>
<gene>
    <name evidence="5" type="ORF">SAMN05421780_111153</name>
</gene>
<dbReference type="Proteomes" id="UP000199514">
    <property type="component" value="Unassembled WGS sequence"/>
</dbReference>
<evidence type="ECO:0000313" key="5">
    <source>
        <dbReference type="EMBL" id="SFC89782.1"/>
    </source>
</evidence>
<evidence type="ECO:0000313" key="6">
    <source>
        <dbReference type="Proteomes" id="UP000199514"/>
    </source>
</evidence>
<keyword evidence="6" id="KW-1185">Reference proteome</keyword>
<dbReference type="SMART" id="SM00065">
    <property type="entry name" value="GAF"/>
    <property type="match status" value="1"/>
</dbReference>
<dbReference type="Gene3D" id="1.10.287.130">
    <property type="match status" value="1"/>
</dbReference>
<reference evidence="5 6" key="1">
    <citation type="submission" date="2016-10" db="EMBL/GenBank/DDBJ databases">
        <authorList>
            <person name="de Groot N.N."/>
        </authorList>
    </citation>
    <scope>NUCLEOTIDE SEQUENCE [LARGE SCALE GENOMIC DNA]</scope>
    <source>
        <strain evidence="5 6">DSM 6793</strain>
    </source>
</reference>
<dbReference type="Gene3D" id="3.30.450.40">
    <property type="match status" value="1"/>
</dbReference>
<proteinExistence type="predicted"/>
<dbReference type="SUPFAM" id="SSF47384">
    <property type="entry name" value="Homodimeric domain of signal transducing histidine kinase"/>
    <property type="match status" value="1"/>
</dbReference>
<evidence type="ECO:0000256" key="3">
    <source>
        <dbReference type="ARBA" id="ARBA00022553"/>
    </source>
</evidence>
<dbReference type="PROSITE" id="PS50109">
    <property type="entry name" value="HIS_KIN"/>
    <property type="match status" value="1"/>
</dbReference>
<dbReference type="InterPro" id="IPR003594">
    <property type="entry name" value="HATPase_dom"/>
</dbReference>
<dbReference type="Pfam" id="PF01590">
    <property type="entry name" value="GAF"/>
    <property type="match status" value="1"/>
</dbReference>
<dbReference type="InterPro" id="IPR003661">
    <property type="entry name" value="HisK_dim/P_dom"/>
</dbReference>
<dbReference type="EC" id="2.7.13.3" evidence="2"/>
<organism evidence="5 6">
    <name type="scientific">Flexibacter flexilis DSM 6793</name>
    <dbReference type="NCBI Taxonomy" id="927664"/>
    <lineage>
        <taxon>Bacteria</taxon>
        <taxon>Pseudomonadati</taxon>
        <taxon>Bacteroidota</taxon>
        <taxon>Cytophagia</taxon>
        <taxon>Cytophagales</taxon>
        <taxon>Flexibacteraceae</taxon>
        <taxon>Flexibacter</taxon>
    </lineage>
</organism>
<dbReference type="SUPFAM" id="SSF55874">
    <property type="entry name" value="ATPase domain of HSP90 chaperone/DNA topoisomerase II/histidine kinase"/>
    <property type="match status" value="1"/>
</dbReference>
<dbReference type="SUPFAM" id="SSF55781">
    <property type="entry name" value="GAF domain-like"/>
    <property type="match status" value="1"/>
</dbReference>
<dbReference type="OrthoDB" id="9811889at2"/>
<dbReference type="InterPro" id="IPR036097">
    <property type="entry name" value="HisK_dim/P_sf"/>
</dbReference>
<dbReference type="SMART" id="SM00388">
    <property type="entry name" value="HisKA"/>
    <property type="match status" value="1"/>
</dbReference>
<dbReference type="SMART" id="SM00387">
    <property type="entry name" value="HATPase_c"/>
    <property type="match status" value="1"/>
</dbReference>
<dbReference type="STRING" id="927664.SAMN05421780_111153"/>
<accession>A0A1I1MXZ3</accession>
<dbReference type="CDD" id="cd00082">
    <property type="entry name" value="HisKA"/>
    <property type="match status" value="1"/>
</dbReference>
<protein>
    <recommendedName>
        <fullName evidence="2">histidine kinase</fullName>
        <ecNumber evidence="2">2.7.13.3</ecNumber>
    </recommendedName>
</protein>
<feature type="domain" description="Histidine kinase" evidence="4">
    <location>
        <begin position="188"/>
        <end position="401"/>
    </location>
</feature>
<dbReference type="Pfam" id="PF02518">
    <property type="entry name" value="HATPase_c"/>
    <property type="match status" value="1"/>
</dbReference>
<name>A0A1I1MXZ3_9BACT</name>
<dbReference type="EMBL" id="FOLE01000011">
    <property type="protein sequence ID" value="SFC89782.1"/>
    <property type="molecule type" value="Genomic_DNA"/>
</dbReference>
<dbReference type="Pfam" id="PF00512">
    <property type="entry name" value="HisKA"/>
    <property type="match status" value="1"/>
</dbReference>
<dbReference type="InterPro" id="IPR004358">
    <property type="entry name" value="Sig_transdc_His_kin-like_C"/>
</dbReference>
<dbReference type="PANTHER" id="PTHR43102:SF2">
    <property type="entry name" value="GAF DOMAIN-CONTAINING PROTEIN"/>
    <property type="match status" value="1"/>
</dbReference>
<dbReference type="InterPro" id="IPR005467">
    <property type="entry name" value="His_kinase_dom"/>
</dbReference>
<dbReference type="InterPro" id="IPR036890">
    <property type="entry name" value="HATPase_C_sf"/>
</dbReference>
<dbReference type="PRINTS" id="PR00344">
    <property type="entry name" value="BCTRLSENSOR"/>
</dbReference>
<dbReference type="RefSeq" id="WP_091515929.1">
    <property type="nucleotide sequence ID" value="NZ_FOLE01000011.1"/>
</dbReference>
<comment type="catalytic activity">
    <reaction evidence="1">
        <text>ATP + protein L-histidine = ADP + protein N-phospho-L-histidine.</text>
        <dbReference type="EC" id="2.7.13.3"/>
    </reaction>
</comment>
<dbReference type="PANTHER" id="PTHR43102">
    <property type="entry name" value="SLR1143 PROTEIN"/>
    <property type="match status" value="1"/>
</dbReference>
<evidence type="ECO:0000256" key="1">
    <source>
        <dbReference type="ARBA" id="ARBA00000085"/>
    </source>
</evidence>
<dbReference type="InterPro" id="IPR003018">
    <property type="entry name" value="GAF"/>
</dbReference>
<dbReference type="AlphaFoldDB" id="A0A1I1MXZ3"/>